<name>A0A0F3GVK3_9BACT</name>
<evidence type="ECO:0000313" key="3">
    <source>
        <dbReference type="EMBL" id="KJU84713.1"/>
    </source>
</evidence>
<protein>
    <submittedName>
        <fullName evidence="3">Secreted protein</fullName>
    </submittedName>
</protein>
<dbReference type="InterPro" id="IPR011042">
    <property type="entry name" value="6-blade_b-propeller_TolB-like"/>
</dbReference>
<dbReference type="Gene3D" id="2.120.10.30">
    <property type="entry name" value="TolB, C-terminal domain"/>
    <property type="match status" value="1"/>
</dbReference>
<feature type="repeat" description="NHL" evidence="2">
    <location>
        <begin position="52"/>
        <end position="79"/>
    </location>
</feature>
<dbReference type="SUPFAM" id="SSF101898">
    <property type="entry name" value="NHL repeat"/>
    <property type="match status" value="1"/>
</dbReference>
<feature type="non-terminal residue" evidence="3">
    <location>
        <position position="142"/>
    </location>
</feature>
<reference evidence="3 4" key="1">
    <citation type="submission" date="2015-02" db="EMBL/GenBank/DDBJ databases">
        <title>Single-cell genomics of uncultivated deep-branching MTB reveals a conserved set of magnetosome genes.</title>
        <authorList>
            <person name="Kolinko S."/>
            <person name="Richter M."/>
            <person name="Glockner F.O."/>
            <person name="Brachmann A."/>
            <person name="Schuler D."/>
        </authorList>
    </citation>
    <scope>NUCLEOTIDE SEQUENCE [LARGE SCALE GENOMIC DNA]</scope>
    <source>
        <strain evidence="3">TM-1</strain>
    </source>
</reference>
<dbReference type="EMBL" id="LACI01001328">
    <property type="protein sequence ID" value="KJU84713.1"/>
    <property type="molecule type" value="Genomic_DNA"/>
</dbReference>
<accession>A0A0F3GVK3</accession>
<keyword evidence="1" id="KW-0677">Repeat</keyword>
<dbReference type="InterPro" id="IPR001258">
    <property type="entry name" value="NHL_repeat"/>
</dbReference>
<comment type="caution">
    <text evidence="3">The sequence shown here is derived from an EMBL/GenBank/DDBJ whole genome shotgun (WGS) entry which is preliminary data.</text>
</comment>
<proteinExistence type="predicted"/>
<evidence type="ECO:0000256" key="2">
    <source>
        <dbReference type="PROSITE-ProRule" id="PRU00504"/>
    </source>
</evidence>
<gene>
    <name evidence="3" type="ORF">MBAV_003093</name>
</gene>
<dbReference type="AlphaFoldDB" id="A0A0F3GVK3"/>
<evidence type="ECO:0000313" key="4">
    <source>
        <dbReference type="Proteomes" id="UP000033423"/>
    </source>
</evidence>
<dbReference type="PROSITE" id="PS51125">
    <property type="entry name" value="NHL"/>
    <property type="match status" value="1"/>
</dbReference>
<sequence>MCNKVKVISKKLMLVSIVLLIVVLDVTTAMSSETYYFISKWGVASSSYPFTPLAIAVDSSGNVFVTDTDNHRVQKFSNKPNSLMTNTICSSVTMVGSQFDCIILYANGMNATANDAILVVDFPSVPHCSRSTPTEYTVNANP</sequence>
<keyword evidence="4" id="KW-1185">Reference proteome</keyword>
<organism evidence="3 4">
    <name type="scientific">Candidatus Magnetobacterium bavaricum</name>
    <dbReference type="NCBI Taxonomy" id="29290"/>
    <lineage>
        <taxon>Bacteria</taxon>
        <taxon>Pseudomonadati</taxon>
        <taxon>Nitrospirota</taxon>
        <taxon>Thermodesulfovibrionia</taxon>
        <taxon>Thermodesulfovibrionales</taxon>
        <taxon>Candidatus Magnetobacteriaceae</taxon>
        <taxon>Candidatus Magnetobacterium</taxon>
    </lineage>
</organism>
<dbReference type="Proteomes" id="UP000033423">
    <property type="component" value="Unassembled WGS sequence"/>
</dbReference>
<dbReference type="Pfam" id="PF01436">
    <property type="entry name" value="NHL"/>
    <property type="match status" value="1"/>
</dbReference>
<evidence type="ECO:0000256" key="1">
    <source>
        <dbReference type="ARBA" id="ARBA00022737"/>
    </source>
</evidence>